<organism evidence="7 8">
    <name type="scientific">Clostridium isatidis</name>
    <dbReference type="NCBI Taxonomy" id="182773"/>
    <lineage>
        <taxon>Bacteria</taxon>
        <taxon>Bacillati</taxon>
        <taxon>Bacillota</taxon>
        <taxon>Clostridia</taxon>
        <taxon>Eubacteriales</taxon>
        <taxon>Clostridiaceae</taxon>
        <taxon>Clostridium</taxon>
    </lineage>
</organism>
<dbReference type="PANTHER" id="PTHR42953:SF3">
    <property type="entry name" value="HIGH-AFFINITY ZINC UPTAKE SYSTEM PROTEIN ZNUA"/>
    <property type="match status" value="1"/>
</dbReference>
<dbReference type="Gene3D" id="3.40.50.1980">
    <property type="entry name" value="Nitrogenase molybdenum iron protein domain"/>
    <property type="match status" value="2"/>
</dbReference>
<dbReference type="GO" id="GO:0007155">
    <property type="term" value="P:cell adhesion"/>
    <property type="evidence" value="ECO:0007669"/>
    <property type="project" value="InterPro"/>
</dbReference>
<dbReference type="InterPro" id="IPR006127">
    <property type="entry name" value="ZnuA-like"/>
</dbReference>
<dbReference type="EMBL" id="CP016786">
    <property type="protein sequence ID" value="ASW44020.1"/>
    <property type="molecule type" value="Genomic_DNA"/>
</dbReference>
<name>A0A343JER2_9CLOT</name>
<feature type="compositionally biased region" description="Acidic residues" evidence="6">
    <location>
        <begin position="130"/>
        <end position="142"/>
    </location>
</feature>
<dbReference type="Proteomes" id="UP000264883">
    <property type="component" value="Chromosome"/>
</dbReference>
<dbReference type="KEGG" id="cia:BEN51_11140"/>
<sequence length="317" mass="35688">MRRKISIFALILGVFLVFTGCNNKDKENISENINDKIKIGVTIYPLKDFAESIGGDKVEVFSIIPDGTDAHSFDPKPTDLKNLTNSNIFIYNGLGMEEWINSILTTLEGTEVKIVEASSGIKALTAVKEEDLEDHEEEEHDEEEHSHGDYDPHVWLSLTDAVKEVENIKNALIEIDAENKEYYEANYDKLISKMNALKDTYIEKFKNIENKDLVTGHAAFAYIARDFGLIQNSIADVYGEGELTPKDLEKLIDYCKENKVKVIFSETTASAEASETLANAVGAAIEKIYSLETKEDDLDYLQAMEYNLETIYTSLLK</sequence>
<comment type="similarity">
    <text evidence="1 4">Belongs to the bacterial solute-binding protein 9 family.</text>
</comment>
<accession>A0A343JER2</accession>
<keyword evidence="3" id="KW-0732">Signal</keyword>
<evidence type="ECO:0000256" key="1">
    <source>
        <dbReference type="ARBA" id="ARBA00011028"/>
    </source>
</evidence>
<dbReference type="Pfam" id="PF01297">
    <property type="entry name" value="ZnuA"/>
    <property type="match status" value="1"/>
</dbReference>
<dbReference type="GO" id="GO:0046872">
    <property type="term" value="F:metal ion binding"/>
    <property type="evidence" value="ECO:0007669"/>
    <property type="project" value="InterPro"/>
</dbReference>
<dbReference type="OrthoDB" id="9810636at2"/>
<evidence type="ECO:0000313" key="7">
    <source>
        <dbReference type="EMBL" id="ASW44020.1"/>
    </source>
</evidence>
<dbReference type="PANTHER" id="PTHR42953">
    <property type="entry name" value="HIGH-AFFINITY ZINC UPTAKE SYSTEM PROTEIN ZNUA-RELATED"/>
    <property type="match status" value="1"/>
</dbReference>
<feature type="region of interest" description="Disordered" evidence="6">
    <location>
        <begin position="130"/>
        <end position="150"/>
    </location>
</feature>
<keyword evidence="5" id="KW-0175">Coiled coil</keyword>
<keyword evidence="2 4" id="KW-0813">Transport</keyword>
<dbReference type="InterPro" id="IPR006128">
    <property type="entry name" value="Lipoprotein_PsaA-like"/>
</dbReference>
<dbReference type="GO" id="GO:0030001">
    <property type="term" value="P:metal ion transport"/>
    <property type="evidence" value="ECO:0007669"/>
    <property type="project" value="InterPro"/>
</dbReference>
<dbReference type="SUPFAM" id="SSF53807">
    <property type="entry name" value="Helical backbone' metal receptor"/>
    <property type="match status" value="1"/>
</dbReference>
<reference evidence="7 8" key="1">
    <citation type="submission" date="2016-08" db="EMBL/GenBank/DDBJ databases">
        <title>Complete Genome Sequence Of The Indigo Reducing Clostridium isatidis DSM15098.</title>
        <authorList>
            <person name="Little G.T."/>
            <person name="Minton N.P."/>
        </authorList>
    </citation>
    <scope>NUCLEOTIDE SEQUENCE [LARGE SCALE GENOMIC DNA]</scope>
    <source>
        <strain evidence="7 8">DSM 15098</strain>
    </source>
</reference>
<dbReference type="RefSeq" id="WP_119866147.1">
    <property type="nucleotide sequence ID" value="NZ_CP016786.1"/>
</dbReference>
<protein>
    <submittedName>
        <fullName evidence="7">ABC transporter substrate-binding protein</fullName>
    </submittedName>
</protein>
<dbReference type="InterPro" id="IPR006129">
    <property type="entry name" value="AdhesinB"/>
</dbReference>
<evidence type="ECO:0000256" key="6">
    <source>
        <dbReference type="SAM" id="MobiDB-lite"/>
    </source>
</evidence>
<dbReference type="PRINTS" id="PR00690">
    <property type="entry name" value="ADHESNFAMILY"/>
</dbReference>
<gene>
    <name evidence="7" type="ORF">BEN51_11140</name>
</gene>
<dbReference type="InterPro" id="IPR050492">
    <property type="entry name" value="Bact_metal-bind_prot9"/>
</dbReference>
<evidence type="ECO:0000256" key="3">
    <source>
        <dbReference type="ARBA" id="ARBA00022729"/>
    </source>
</evidence>
<evidence type="ECO:0000256" key="4">
    <source>
        <dbReference type="RuleBase" id="RU003512"/>
    </source>
</evidence>
<evidence type="ECO:0000256" key="5">
    <source>
        <dbReference type="SAM" id="Coils"/>
    </source>
</evidence>
<dbReference type="PRINTS" id="PR00691">
    <property type="entry name" value="ADHESINB"/>
</dbReference>
<proteinExistence type="inferred from homology"/>
<evidence type="ECO:0000313" key="8">
    <source>
        <dbReference type="Proteomes" id="UP000264883"/>
    </source>
</evidence>
<keyword evidence="8" id="KW-1185">Reference proteome</keyword>
<dbReference type="AlphaFoldDB" id="A0A343JER2"/>
<evidence type="ECO:0000256" key="2">
    <source>
        <dbReference type="ARBA" id="ARBA00022448"/>
    </source>
</evidence>
<feature type="coiled-coil region" evidence="5">
    <location>
        <begin position="158"/>
        <end position="200"/>
    </location>
</feature>
<dbReference type="PROSITE" id="PS51257">
    <property type="entry name" value="PROKAR_LIPOPROTEIN"/>
    <property type="match status" value="1"/>
</dbReference>